<name>A0A812URS2_9DINO</name>
<dbReference type="AlphaFoldDB" id="A0A812URS2"/>
<protein>
    <submittedName>
        <fullName evidence="1">Uncharacterized protein</fullName>
    </submittedName>
</protein>
<proteinExistence type="predicted"/>
<gene>
    <name evidence="1" type="ORF">SNAT2548_LOCUS33048</name>
</gene>
<evidence type="ECO:0000313" key="1">
    <source>
        <dbReference type="EMBL" id="CAE7579260.1"/>
    </source>
</evidence>
<evidence type="ECO:0000313" key="2">
    <source>
        <dbReference type="Proteomes" id="UP000604046"/>
    </source>
</evidence>
<organism evidence="1 2">
    <name type="scientific">Symbiodinium natans</name>
    <dbReference type="NCBI Taxonomy" id="878477"/>
    <lineage>
        <taxon>Eukaryota</taxon>
        <taxon>Sar</taxon>
        <taxon>Alveolata</taxon>
        <taxon>Dinophyceae</taxon>
        <taxon>Suessiales</taxon>
        <taxon>Symbiodiniaceae</taxon>
        <taxon>Symbiodinium</taxon>
    </lineage>
</organism>
<dbReference type="EMBL" id="CAJNDS010002738">
    <property type="protein sequence ID" value="CAE7579260.1"/>
    <property type="molecule type" value="Genomic_DNA"/>
</dbReference>
<keyword evidence="2" id="KW-1185">Reference proteome</keyword>
<sequence>MLCHTSLNNSFDTKSPRNPARLRLSWVNGLHFESWMKSSTGLAQTYLRRVPLPGDLASLLWRDLAQGCVILSHRLQQGRSSAGLPTECEPHELELLGSELLKLYRLPKLESLLAEFGASPL</sequence>
<reference evidence="1" key="1">
    <citation type="submission" date="2021-02" db="EMBL/GenBank/DDBJ databases">
        <authorList>
            <person name="Dougan E. K."/>
            <person name="Rhodes N."/>
            <person name="Thang M."/>
            <person name="Chan C."/>
        </authorList>
    </citation>
    <scope>NUCLEOTIDE SEQUENCE</scope>
</reference>
<dbReference type="Proteomes" id="UP000604046">
    <property type="component" value="Unassembled WGS sequence"/>
</dbReference>
<accession>A0A812URS2</accession>
<comment type="caution">
    <text evidence="1">The sequence shown here is derived from an EMBL/GenBank/DDBJ whole genome shotgun (WGS) entry which is preliminary data.</text>
</comment>